<dbReference type="PANTHER" id="PTHR37957:SF1">
    <property type="entry name" value="PHYTASE-LIKE DOMAIN-CONTAINING PROTEIN"/>
    <property type="match status" value="1"/>
</dbReference>
<evidence type="ECO:0000256" key="2">
    <source>
        <dbReference type="SAM" id="SignalP"/>
    </source>
</evidence>
<feature type="chain" id="PRO_5045702269" evidence="2">
    <location>
        <begin position="39"/>
        <end position="533"/>
    </location>
</feature>
<sequence length="533" mass="57970">MRAEQFADCGARARRTGRTRLIAGVAAFLMLAGGSAAAQSVTFEGATFVNKGLVGVARVPSNAVDQFGETLGGWGSGMALDLEDWSDSWDGGYHGTLYTLPDRGWNTQGTTDFRGRLHRFDITLKPFYGASTANQNQLSLHYRSSTLFNGGKTTGLDPSGVQAATGHFPDLPIASNRHISVDDEAVVHPGDGTVWVSEEYGPYVYHYTLGGKLLGAIRPPEAFIPKRKDSSGNIVENFSADSPPIGVTYNPDPGSPLTGRQNNQGFEGLAMSPDRKTLFVLLQSALIQDLDPNNTKTTRRNTRLLAYDLRGPEPKLVGEYVVQLPLYQDQTTTKTKLLIAAQSELFALNDHQFLVLARDSSAGSTTSNPASVYRSIDLIDISKATNIAGTAYDQPGAPIAPLGVLNSAITPAAYEKFLDINDNTQLNRFGLHNGLPNDRNDLYEKWESIAVAPVGDRKAPNDYFLFVGSDNDFITQQGNMAGQTYQDASGANVDTLVLVYRVTLPTYIPPRRSDDFADGHGDWNDHSDRNDRR</sequence>
<evidence type="ECO:0000313" key="4">
    <source>
        <dbReference type="EMBL" id="WOJ90396.1"/>
    </source>
</evidence>
<reference evidence="4 5" key="1">
    <citation type="submission" date="2023-10" db="EMBL/GenBank/DDBJ databases">
        <title>Novel methanotroph of the genus Methylocapsa from a subarctic wetland.</title>
        <authorList>
            <person name="Belova S.E."/>
            <person name="Oshkin I.Y."/>
            <person name="Miroshnikov K."/>
            <person name="Dedysh S.N."/>
        </authorList>
    </citation>
    <scope>NUCLEOTIDE SEQUENCE [LARGE SCALE GENOMIC DNA]</scope>
    <source>
        <strain evidence="4 5">RX1</strain>
    </source>
</reference>
<evidence type="ECO:0000256" key="1">
    <source>
        <dbReference type="SAM" id="MobiDB-lite"/>
    </source>
</evidence>
<name>A0ABZ0HUD2_9HYPH</name>
<dbReference type="InterPro" id="IPR027372">
    <property type="entry name" value="Phytase-like_dom"/>
</dbReference>
<dbReference type="RefSeq" id="WP_407339844.1">
    <property type="nucleotide sequence ID" value="NZ_CP136862.1"/>
</dbReference>
<dbReference type="Pfam" id="PF13449">
    <property type="entry name" value="Phytase-like"/>
    <property type="match status" value="1"/>
</dbReference>
<dbReference type="EMBL" id="CP136862">
    <property type="protein sequence ID" value="WOJ90396.1"/>
    <property type="molecule type" value="Genomic_DNA"/>
</dbReference>
<dbReference type="Proteomes" id="UP001626536">
    <property type="component" value="Chromosome"/>
</dbReference>
<feature type="domain" description="Phytase-like" evidence="3">
    <location>
        <begin position="95"/>
        <end position="473"/>
    </location>
</feature>
<evidence type="ECO:0000313" key="5">
    <source>
        <dbReference type="Proteomes" id="UP001626536"/>
    </source>
</evidence>
<keyword evidence="5" id="KW-1185">Reference proteome</keyword>
<feature type="region of interest" description="Disordered" evidence="1">
    <location>
        <begin position="511"/>
        <end position="533"/>
    </location>
</feature>
<feature type="signal peptide" evidence="2">
    <location>
        <begin position="1"/>
        <end position="38"/>
    </location>
</feature>
<organism evidence="4 5">
    <name type="scientific">Methylocapsa polymorpha</name>
    <dbReference type="NCBI Taxonomy" id="3080828"/>
    <lineage>
        <taxon>Bacteria</taxon>
        <taxon>Pseudomonadati</taxon>
        <taxon>Pseudomonadota</taxon>
        <taxon>Alphaproteobacteria</taxon>
        <taxon>Hyphomicrobiales</taxon>
        <taxon>Beijerinckiaceae</taxon>
        <taxon>Methylocapsa</taxon>
    </lineage>
</organism>
<protein>
    <submittedName>
        <fullName evidence="4">Esterase-like activity of phytase family protein</fullName>
    </submittedName>
</protein>
<gene>
    <name evidence="4" type="ORF">RZS28_03630</name>
</gene>
<proteinExistence type="predicted"/>
<keyword evidence="2" id="KW-0732">Signal</keyword>
<accession>A0ABZ0HUD2</accession>
<dbReference type="PANTHER" id="PTHR37957">
    <property type="entry name" value="BLR7070 PROTEIN"/>
    <property type="match status" value="1"/>
</dbReference>
<evidence type="ECO:0000259" key="3">
    <source>
        <dbReference type="Pfam" id="PF13449"/>
    </source>
</evidence>